<accession>A0ABD7CVB0</accession>
<dbReference type="Proteomes" id="UP000598054">
    <property type="component" value="Chromosome"/>
</dbReference>
<evidence type="ECO:0000313" key="1">
    <source>
        <dbReference type="EMBL" id="QRV35232.1"/>
    </source>
</evidence>
<evidence type="ECO:0000313" key="3">
    <source>
        <dbReference type="Proteomes" id="UP000598054"/>
    </source>
</evidence>
<dbReference type="EMBL" id="CP070245">
    <property type="protein sequence ID" value="QRV35232.1"/>
    <property type="molecule type" value="Genomic_DNA"/>
</dbReference>
<dbReference type="EMBL" id="CP070249">
    <property type="protein sequence ID" value="QRV42575.1"/>
    <property type="molecule type" value="Genomic_DNA"/>
</dbReference>
<evidence type="ECO:0000313" key="4">
    <source>
        <dbReference type="Proteomes" id="UP000623926"/>
    </source>
</evidence>
<name>A0ABD7CVB0_9ACTN</name>
<sequence length="118" mass="13423">MSLGKNDDVPPPPAKGEYHIKFANRQAAVGWRQLMQQIPANTNTAWHLMRKTPSPAVETDRHHRLKFALAEGVRGGETFPQWQIEVSGGGRIWYLHDENRQTCWVTQAGTGHPRQTDR</sequence>
<dbReference type="Proteomes" id="UP000623926">
    <property type="component" value="Chromosome"/>
</dbReference>
<evidence type="ECO:0000313" key="2">
    <source>
        <dbReference type="EMBL" id="QRV42575.1"/>
    </source>
</evidence>
<keyword evidence="3" id="KW-1185">Reference proteome</keyword>
<dbReference type="RefSeq" id="WP_030118997.1">
    <property type="nucleotide sequence ID" value="NZ_CP070242.1"/>
</dbReference>
<proteinExistence type="predicted"/>
<dbReference type="GeneID" id="63981636"/>
<gene>
    <name evidence="2" type="ORF">I6J41_18955</name>
    <name evidence="1" type="ORF">I6J42_15055</name>
</gene>
<dbReference type="AlphaFoldDB" id="A0ABD7CVB0"/>
<organism evidence="1 4">
    <name type="scientific">Streptomyces californicus</name>
    <dbReference type="NCBI Taxonomy" id="67351"/>
    <lineage>
        <taxon>Bacteria</taxon>
        <taxon>Bacillati</taxon>
        <taxon>Actinomycetota</taxon>
        <taxon>Actinomycetes</taxon>
        <taxon>Kitasatosporales</taxon>
        <taxon>Streptomycetaceae</taxon>
        <taxon>Streptomyces</taxon>
    </lineage>
</organism>
<protein>
    <submittedName>
        <fullName evidence="1">Uncharacterized protein</fullName>
    </submittedName>
</protein>
<reference evidence="3 4" key="1">
    <citation type="submission" date="2021-02" db="EMBL/GenBank/DDBJ databases">
        <title>FDA dAtabase for Regulatory Grade micrObial Sequences (FDA-ARGOS): Supporting development and validation of Infectious Disease Dx tests.</title>
        <authorList>
            <person name="Sproer C."/>
            <person name="Gronow S."/>
            <person name="Severitt S."/>
            <person name="Schroder I."/>
            <person name="Tallon L."/>
            <person name="Sadzewicz L."/>
            <person name="Zhao X."/>
            <person name="Boylan J."/>
            <person name="Ott S."/>
            <person name="Bowen H."/>
            <person name="Vavikolanu K."/>
            <person name="Mehta A."/>
            <person name="Aluvathingal J."/>
            <person name="Nadendla S."/>
            <person name="Lowell S."/>
            <person name="Myers T."/>
            <person name="Yan Y."/>
            <person name="Sichtig H."/>
        </authorList>
    </citation>
    <scope>NUCLEOTIDE SEQUENCE [LARGE SCALE GENOMIC DNA]</scope>
    <source>
        <strain evidence="2 3">FDAARGOS_1211</strain>
        <strain evidence="1 4">FDAARGOS_1212</strain>
    </source>
</reference>